<dbReference type="EMBL" id="CAJVPU010048207">
    <property type="protein sequence ID" value="CAG8755147.1"/>
    <property type="molecule type" value="Genomic_DNA"/>
</dbReference>
<feature type="non-terminal residue" evidence="1">
    <location>
        <position position="55"/>
    </location>
</feature>
<evidence type="ECO:0000313" key="2">
    <source>
        <dbReference type="Proteomes" id="UP000789702"/>
    </source>
</evidence>
<feature type="non-terminal residue" evidence="1">
    <location>
        <position position="1"/>
    </location>
</feature>
<evidence type="ECO:0000313" key="1">
    <source>
        <dbReference type="EMBL" id="CAG8755147.1"/>
    </source>
</evidence>
<sequence length="55" mass="6307">LFKLIDFVIKVTDSITSAFRRLEGSTFGLERFVYTIWRSDNFRQLGGSTFGLGRS</sequence>
<name>A0ACA9QJW9_9GLOM</name>
<proteinExistence type="predicted"/>
<keyword evidence="2" id="KW-1185">Reference proteome</keyword>
<gene>
    <name evidence="1" type="ORF">DHETER_LOCUS14889</name>
</gene>
<dbReference type="Proteomes" id="UP000789702">
    <property type="component" value="Unassembled WGS sequence"/>
</dbReference>
<comment type="caution">
    <text evidence="1">The sequence shown here is derived from an EMBL/GenBank/DDBJ whole genome shotgun (WGS) entry which is preliminary data.</text>
</comment>
<accession>A0ACA9QJW9</accession>
<protein>
    <submittedName>
        <fullName evidence="1">1128_t:CDS:1</fullName>
    </submittedName>
</protein>
<organism evidence="1 2">
    <name type="scientific">Dentiscutata heterogama</name>
    <dbReference type="NCBI Taxonomy" id="1316150"/>
    <lineage>
        <taxon>Eukaryota</taxon>
        <taxon>Fungi</taxon>
        <taxon>Fungi incertae sedis</taxon>
        <taxon>Mucoromycota</taxon>
        <taxon>Glomeromycotina</taxon>
        <taxon>Glomeromycetes</taxon>
        <taxon>Diversisporales</taxon>
        <taxon>Gigasporaceae</taxon>
        <taxon>Dentiscutata</taxon>
    </lineage>
</organism>
<reference evidence="1" key="1">
    <citation type="submission" date="2021-06" db="EMBL/GenBank/DDBJ databases">
        <authorList>
            <person name="Kallberg Y."/>
            <person name="Tangrot J."/>
            <person name="Rosling A."/>
        </authorList>
    </citation>
    <scope>NUCLEOTIDE SEQUENCE</scope>
    <source>
        <strain evidence="1">IL203A</strain>
    </source>
</reference>